<name>A0A2J6R6S0_HYAVF</name>
<feature type="transmembrane region" description="Helical" evidence="1">
    <location>
        <begin position="148"/>
        <end position="168"/>
    </location>
</feature>
<proteinExistence type="predicted"/>
<dbReference type="OrthoDB" id="28755at2759"/>
<feature type="transmembrane region" description="Helical" evidence="1">
    <location>
        <begin position="113"/>
        <end position="136"/>
    </location>
</feature>
<reference evidence="2 3" key="1">
    <citation type="submission" date="2016-04" db="EMBL/GenBank/DDBJ databases">
        <title>A degradative enzymes factory behind the ericoid mycorrhizal symbiosis.</title>
        <authorList>
            <consortium name="DOE Joint Genome Institute"/>
            <person name="Martino E."/>
            <person name="Morin E."/>
            <person name="Grelet G."/>
            <person name="Kuo A."/>
            <person name="Kohler A."/>
            <person name="Daghino S."/>
            <person name="Barry K."/>
            <person name="Choi C."/>
            <person name="Cichocki N."/>
            <person name="Clum A."/>
            <person name="Copeland A."/>
            <person name="Hainaut M."/>
            <person name="Haridas S."/>
            <person name="Labutti K."/>
            <person name="Lindquist E."/>
            <person name="Lipzen A."/>
            <person name="Khouja H.-R."/>
            <person name="Murat C."/>
            <person name="Ohm R."/>
            <person name="Olson A."/>
            <person name="Spatafora J."/>
            <person name="Veneault-Fourrey C."/>
            <person name="Henrissat B."/>
            <person name="Grigoriev I."/>
            <person name="Martin F."/>
            <person name="Perotto S."/>
        </authorList>
    </citation>
    <scope>NUCLEOTIDE SEQUENCE [LARGE SCALE GENOMIC DNA]</scope>
    <source>
        <strain evidence="2 3">F</strain>
    </source>
</reference>
<organism evidence="2 3">
    <name type="scientific">Hyaloscypha variabilis (strain UAMH 11265 / GT02V1 / F)</name>
    <name type="common">Meliniomyces variabilis</name>
    <dbReference type="NCBI Taxonomy" id="1149755"/>
    <lineage>
        <taxon>Eukaryota</taxon>
        <taxon>Fungi</taxon>
        <taxon>Dikarya</taxon>
        <taxon>Ascomycota</taxon>
        <taxon>Pezizomycotina</taxon>
        <taxon>Leotiomycetes</taxon>
        <taxon>Helotiales</taxon>
        <taxon>Hyaloscyphaceae</taxon>
        <taxon>Hyaloscypha</taxon>
        <taxon>Hyaloscypha variabilis</taxon>
    </lineage>
</organism>
<keyword evidence="1" id="KW-0472">Membrane</keyword>
<feature type="transmembrane region" description="Helical" evidence="1">
    <location>
        <begin position="64"/>
        <end position="85"/>
    </location>
</feature>
<feature type="transmembrane region" description="Helical" evidence="1">
    <location>
        <begin position="315"/>
        <end position="333"/>
    </location>
</feature>
<feature type="transmembrane region" description="Helical" evidence="1">
    <location>
        <begin position="200"/>
        <end position="222"/>
    </location>
</feature>
<evidence type="ECO:0000313" key="2">
    <source>
        <dbReference type="EMBL" id="PMD34210.1"/>
    </source>
</evidence>
<gene>
    <name evidence="2" type="ORF">L207DRAFT_638754</name>
</gene>
<feature type="transmembrane region" description="Helical" evidence="1">
    <location>
        <begin position="234"/>
        <end position="254"/>
    </location>
</feature>
<dbReference type="Proteomes" id="UP000235786">
    <property type="component" value="Unassembled WGS sequence"/>
</dbReference>
<keyword evidence="1" id="KW-1133">Transmembrane helix</keyword>
<evidence type="ECO:0000313" key="3">
    <source>
        <dbReference type="Proteomes" id="UP000235786"/>
    </source>
</evidence>
<dbReference type="EMBL" id="KZ613954">
    <property type="protein sequence ID" value="PMD34210.1"/>
    <property type="molecule type" value="Genomic_DNA"/>
</dbReference>
<keyword evidence="1" id="KW-0812">Transmembrane</keyword>
<sequence>MQSMVSREYAFDPLRTVENQEGELGEDDTRQPTTLLSVCRAFIWTICSATTIYETKELMITHGYHYPLTIAFRVFASILVVYVILIRLSRESSSIHKVEWWRWAIRKPDSGGLFLHAHLGLMIPASITAAASLPLLLEGLLHMPSLPVMVMLFPLVYAAESLVLFVFCSPSARTFPWEAVLATAASAVVLYNEYRLIVQGLIWGIIGILSIGVSKALLIIGLEKVGSDFHSRFSAYHAFMASTMILGMLISGVLMVRFEMAQFLPLQFVMPPAYSFFVVACFVFTTISGSSILAYTPLSCEAPQSPFSDISACNIQYLLSFLSSLLVLFISIYSTPITVSWVQLVAYLTGALCLVGSEQMHTLICRGLHNMQLQAHKLIHTSPGEPQKLSRFSTTLATLFAIVLTSWTFSTLSASSIDALSPPLPSKLDTLYQPTTRFEIVVSMYDENHADIYTLLSALKSTTFLNTLTPKITLYTKNPTHALPSVQSELKAKTGADRIEHLENRGREGGTYLHHIVTHWDELAEQTMFIQAHAHNLRELIPRINSYLVSESGFLSLGFAGVSCTCGGCGDRWGWKDKAGVVPGLYKRIYGVPCEGDEPVLLTYKGQFVASARGLKGVPRSIYEDLLETITRNSTGAGGVDNGEKGGVVGEDTPDNPYFGFTVERIWGLLGQCATDQRVAVKCPSLLSGMGRGGEVGDCGCLDIKD</sequence>
<dbReference type="PANTHER" id="PTHR37490:SF1">
    <property type="entry name" value="GLYCOSYLTRANSFERASE 2-LIKE DOMAIN-CONTAINING PROTEIN"/>
    <property type="match status" value="1"/>
</dbReference>
<dbReference type="STRING" id="1149755.A0A2J6R6S0"/>
<evidence type="ECO:0000256" key="1">
    <source>
        <dbReference type="SAM" id="Phobius"/>
    </source>
</evidence>
<keyword evidence="3" id="KW-1185">Reference proteome</keyword>
<accession>A0A2J6R6S0</accession>
<feature type="transmembrane region" description="Helical" evidence="1">
    <location>
        <begin position="274"/>
        <end position="295"/>
    </location>
</feature>
<protein>
    <submittedName>
        <fullName evidence="2">Uncharacterized protein</fullName>
    </submittedName>
</protein>
<feature type="transmembrane region" description="Helical" evidence="1">
    <location>
        <begin position="175"/>
        <end position="194"/>
    </location>
</feature>
<dbReference type="AlphaFoldDB" id="A0A2J6R6S0"/>
<dbReference type="PANTHER" id="PTHR37490">
    <property type="entry name" value="EXPRESSED PROTEIN"/>
    <property type="match status" value="1"/>
</dbReference>